<evidence type="ECO:0008006" key="7">
    <source>
        <dbReference type="Google" id="ProtNLM"/>
    </source>
</evidence>
<feature type="transmembrane region" description="Helical" evidence="2">
    <location>
        <begin position="98"/>
        <end position="115"/>
    </location>
</feature>
<sequence length="564" mass="65006">MGLSMMIDFSIFLVLLGTLLFLIFSKTISILNRVYSSLHLAFMFWALLQFAAGTANSMEYRFLFIKLSYVALSALGAGALVFTYHIINRSSFLKSTSFKMLLLPVIAAVVFILWNPNNWFLTLNDNPLSEKQFVYGQYFGFVIALLLMYVTGSVMLLIKYYFQSKQDSMARHVSRFALIGIGIVFLFGCFDLIMNIIYLDWLNQYVPILSIGMLLAALYMSINVHRINVLDMISIAQRDVMNTISVGILVLDRDGHIVEMNQLVDHIFPFDIGEKFDLGKVKQQLPNNDWSSIEAKLKLREHEPLIKLEFQWLTNEPEPRHLLVQSFPIVGRQEKLMGYMFTLQDLTEVNNLADSLKRQNALLQQRNNELIKTQEELYEANKKLEIIAITDALTQCYNRRYLMQFLEQELHKHIAEKRPFTIIIFDLDYFKLINDAYGHLNGDIVLVHTARKVNSMLSSKDRLARYGGEEFIIYLPELSAAEAHQKAEEIKNEIENHQIWIEDVQDHISVTISVGIVTVDNYQEFKCTDSKVFLQEVMNLADTALYEAKYKGRNLIVNRSSAIS</sequence>
<dbReference type="InterPro" id="IPR043128">
    <property type="entry name" value="Rev_trsase/Diguanyl_cyclase"/>
</dbReference>
<dbReference type="GO" id="GO:0005886">
    <property type="term" value="C:plasma membrane"/>
    <property type="evidence" value="ECO:0007669"/>
    <property type="project" value="TreeGrafter"/>
</dbReference>
<evidence type="ECO:0000313" key="6">
    <source>
        <dbReference type="Proteomes" id="UP000683139"/>
    </source>
</evidence>
<dbReference type="Pfam" id="PF00990">
    <property type="entry name" value="GGDEF"/>
    <property type="match status" value="1"/>
</dbReference>
<keyword evidence="2" id="KW-0812">Transmembrane</keyword>
<dbReference type="InterPro" id="IPR000700">
    <property type="entry name" value="PAS-assoc_C"/>
</dbReference>
<dbReference type="CDD" id="cd01949">
    <property type="entry name" value="GGDEF"/>
    <property type="match status" value="1"/>
</dbReference>
<dbReference type="PROSITE" id="PS50887">
    <property type="entry name" value="GGDEF"/>
    <property type="match status" value="1"/>
</dbReference>
<dbReference type="NCBIfam" id="TIGR00254">
    <property type="entry name" value="GGDEF"/>
    <property type="match status" value="1"/>
</dbReference>
<dbReference type="SUPFAM" id="SSF55073">
    <property type="entry name" value="Nucleotide cyclase"/>
    <property type="match status" value="1"/>
</dbReference>
<feature type="transmembrane region" description="Helical" evidence="2">
    <location>
        <begin position="178"/>
        <end position="199"/>
    </location>
</feature>
<dbReference type="GO" id="GO:0043709">
    <property type="term" value="P:cell adhesion involved in single-species biofilm formation"/>
    <property type="evidence" value="ECO:0007669"/>
    <property type="project" value="TreeGrafter"/>
</dbReference>
<dbReference type="AlphaFoldDB" id="A0A920CYF2"/>
<dbReference type="SUPFAM" id="SSF55785">
    <property type="entry name" value="PYP-like sensor domain (PAS domain)"/>
    <property type="match status" value="1"/>
</dbReference>
<dbReference type="InterPro" id="IPR050469">
    <property type="entry name" value="Diguanylate_Cyclase"/>
</dbReference>
<keyword evidence="6" id="KW-1185">Reference proteome</keyword>
<keyword evidence="2" id="KW-1133">Transmembrane helix</keyword>
<keyword evidence="2" id="KW-0472">Membrane</keyword>
<dbReference type="InterPro" id="IPR029787">
    <property type="entry name" value="Nucleotide_cyclase"/>
</dbReference>
<name>A0A920CYF2_9BACL</name>
<protein>
    <recommendedName>
        <fullName evidence="7">GGDEF domain-containing protein</fullName>
    </recommendedName>
</protein>
<feature type="transmembrane region" description="Helical" evidence="2">
    <location>
        <begin position="135"/>
        <end position="158"/>
    </location>
</feature>
<keyword evidence="1" id="KW-0175">Coiled coil</keyword>
<dbReference type="Gene3D" id="3.30.450.20">
    <property type="entry name" value="PAS domain"/>
    <property type="match status" value="1"/>
</dbReference>
<feature type="domain" description="PAC" evidence="3">
    <location>
        <begin position="306"/>
        <end position="358"/>
    </location>
</feature>
<dbReference type="FunFam" id="3.30.70.270:FF:000001">
    <property type="entry name" value="Diguanylate cyclase domain protein"/>
    <property type="match status" value="1"/>
</dbReference>
<dbReference type="InterPro" id="IPR000160">
    <property type="entry name" value="GGDEF_dom"/>
</dbReference>
<dbReference type="InterPro" id="IPR035965">
    <property type="entry name" value="PAS-like_dom_sf"/>
</dbReference>
<organism evidence="5 6">
    <name type="scientific">Paenibacillus montaniterrae</name>
    <dbReference type="NCBI Taxonomy" id="429341"/>
    <lineage>
        <taxon>Bacteria</taxon>
        <taxon>Bacillati</taxon>
        <taxon>Bacillota</taxon>
        <taxon>Bacilli</taxon>
        <taxon>Bacillales</taxon>
        <taxon>Paenibacillaceae</taxon>
        <taxon>Paenibacillus</taxon>
    </lineage>
</organism>
<feature type="transmembrane region" description="Helical" evidence="2">
    <location>
        <begin position="205"/>
        <end position="222"/>
    </location>
</feature>
<evidence type="ECO:0000256" key="1">
    <source>
        <dbReference type="SAM" id="Coils"/>
    </source>
</evidence>
<feature type="coiled-coil region" evidence="1">
    <location>
        <begin position="346"/>
        <end position="383"/>
    </location>
</feature>
<gene>
    <name evidence="5" type="ORF">J40TS1_19700</name>
</gene>
<dbReference type="Proteomes" id="UP000683139">
    <property type="component" value="Unassembled WGS sequence"/>
</dbReference>
<dbReference type="GO" id="GO:0052621">
    <property type="term" value="F:diguanylate cyclase activity"/>
    <property type="evidence" value="ECO:0007669"/>
    <property type="project" value="TreeGrafter"/>
</dbReference>
<evidence type="ECO:0000259" key="4">
    <source>
        <dbReference type="PROSITE" id="PS50887"/>
    </source>
</evidence>
<dbReference type="Pfam" id="PF16927">
    <property type="entry name" value="HisKA_7TM"/>
    <property type="match status" value="1"/>
</dbReference>
<dbReference type="PANTHER" id="PTHR45138">
    <property type="entry name" value="REGULATORY COMPONENTS OF SENSORY TRANSDUCTION SYSTEM"/>
    <property type="match status" value="1"/>
</dbReference>
<dbReference type="EMBL" id="BOSE01000003">
    <property type="protein sequence ID" value="GIP16328.1"/>
    <property type="molecule type" value="Genomic_DNA"/>
</dbReference>
<proteinExistence type="predicted"/>
<dbReference type="PANTHER" id="PTHR45138:SF9">
    <property type="entry name" value="DIGUANYLATE CYCLASE DGCM-RELATED"/>
    <property type="match status" value="1"/>
</dbReference>
<dbReference type="InterPro" id="IPR031621">
    <property type="entry name" value="HisKA_7TM"/>
</dbReference>
<evidence type="ECO:0000256" key="2">
    <source>
        <dbReference type="SAM" id="Phobius"/>
    </source>
</evidence>
<dbReference type="PROSITE" id="PS50113">
    <property type="entry name" value="PAC"/>
    <property type="match status" value="1"/>
</dbReference>
<feature type="transmembrane region" description="Helical" evidence="2">
    <location>
        <begin position="37"/>
        <end position="55"/>
    </location>
</feature>
<feature type="transmembrane region" description="Helical" evidence="2">
    <location>
        <begin position="6"/>
        <end position="25"/>
    </location>
</feature>
<reference evidence="5" key="1">
    <citation type="submission" date="2021-03" db="EMBL/GenBank/DDBJ databases">
        <title>Antimicrobial resistance genes in bacteria isolated from Japanese honey, and their potential for conferring macrolide and lincosamide resistance in the American foulbrood pathogen Paenibacillus larvae.</title>
        <authorList>
            <person name="Okamoto M."/>
            <person name="Kumagai M."/>
            <person name="Kanamori H."/>
            <person name="Takamatsu D."/>
        </authorList>
    </citation>
    <scope>NUCLEOTIDE SEQUENCE</scope>
    <source>
        <strain evidence="5">J40TS1</strain>
    </source>
</reference>
<evidence type="ECO:0000313" key="5">
    <source>
        <dbReference type="EMBL" id="GIP16328.1"/>
    </source>
</evidence>
<dbReference type="Gene3D" id="3.30.70.270">
    <property type="match status" value="1"/>
</dbReference>
<comment type="caution">
    <text evidence="5">The sequence shown here is derived from an EMBL/GenBank/DDBJ whole genome shotgun (WGS) entry which is preliminary data.</text>
</comment>
<feature type="transmembrane region" description="Helical" evidence="2">
    <location>
        <begin position="67"/>
        <end position="86"/>
    </location>
</feature>
<feature type="domain" description="GGDEF" evidence="4">
    <location>
        <begin position="418"/>
        <end position="561"/>
    </location>
</feature>
<accession>A0A920CYF2</accession>
<dbReference type="SMART" id="SM00267">
    <property type="entry name" value="GGDEF"/>
    <property type="match status" value="1"/>
</dbReference>
<dbReference type="GO" id="GO:1902201">
    <property type="term" value="P:negative regulation of bacterial-type flagellum-dependent cell motility"/>
    <property type="evidence" value="ECO:0007669"/>
    <property type="project" value="TreeGrafter"/>
</dbReference>
<evidence type="ECO:0000259" key="3">
    <source>
        <dbReference type="PROSITE" id="PS50113"/>
    </source>
</evidence>